<accession>A0ABV7ATX3</accession>
<keyword evidence="2" id="KW-1185">Reference proteome</keyword>
<reference evidence="2" key="1">
    <citation type="journal article" date="2019" name="Int. J. Syst. Evol. Microbiol.">
        <title>The Global Catalogue of Microorganisms (GCM) 10K type strain sequencing project: providing services to taxonomists for standard genome sequencing and annotation.</title>
        <authorList>
            <consortium name="The Broad Institute Genomics Platform"/>
            <consortium name="The Broad Institute Genome Sequencing Center for Infectious Disease"/>
            <person name="Wu L."/>
            <person name="Ma J."/>
        </authorList>
    </citation>
    <scope>NUCLEOTIDE SEQUENCE [LARGE SCALE GENOMIC DNA]</scope>
    <source>
        <strain evidence="2">KCTC 62195</strain>
    </source>
</reference>
<evidence type="ECO:0008006" key="3">
    <source>
        <dbReference type="Google" id="ProtNLM"/>
    </source>
</evidence>
<proteinExistence type="predicted"/>
<gene>
    <name evidence="1" type="ORF">ACFOJE_11090</name>
</gene>
<evidence type="ECO:0000313" key="1">
    <source>
        <dbReference type="EMBL" id="MFC2972755.1"/>
    </source>
</evidence>
<evidence type="ECO:0000313" key="2">
    <source>
        <dbReference type="Proteomes" id="UP001595457"/>
    </source>
</evidence>
<sequence>MRQLDPSETSRPVEVDPRDLYCPSGIEITPGARYRFDASGQWKDGWIACSPDGWPGWLLEGWNRLPWRRVFLLCGSVGKDLRHAFPVGSEGEWSAPAEAAQWADRQLYFFANDWPGRYDNNHPLGPEEGGPVRVVVTRLC</sequence>
<comment type="caution">
    <text evidence="1">The sequence shown here is derived from an EMBL/GenBank/DDBJ whole genome shotgun (WGS) entry which is preliminary data.</text>
</comment>
<organism evidence="1 2">
    <name type="scientific">Azotobacter bryophylli</name>
    <dbReference type="NCBI Taxonomy" id="1986537"/>
    <lineage>
        <taxon>Bacteria</taxon>
        <taxon>Pseudomonadati</taxon>
        <taxon>Pseudomonadota</taxon>
        <taxon>Gammaproteobacteria</taxon>
        <taxon>Pseudomonadales</taxon>
        <taxon>Pseudomonadaceae</taxon>
        <taxon>Azotobacter</taxon>
    </lineage>
</organism>
<dbReference type="Proteomes" id="UP001595457">
    <property type="component" value="Unassembled WGS sequence"/>
</dbReference>
<name>A0ABV7ATX3_9GAMM</name>
<dbReference type="Gene3D" id="2.60.120.430">
    <property type="entry name" value="Galactose-binding lectin"/>
    <property type="match status" value="1"/>
</dbReference>
<dbReference type="EMBL" id="JBHRSJ010000019">
    <property type="protein sequence ID" value="MFC2972755.1"/>
    <property type="molecule type" value="Genomic_DNA"/>
</dbReference>
<protein>
    <recommendedName>
        <fullName evidence="3">DUF1566 domain-containing protein</fullName>
    </recommendedName>
</protein>
<dbReference type="RefSeq" id="WP_377814406.1">
    <property type="nucleotide sequence ID" value="NZ_JBHRSJ010000019.1"/>
</dbReference>